<evidence type="ECO:0000256" key="1">
    <source>
        <dbReference type="ARBA" id="ARBA00023125"/>
    </source>
</evidence>
<accession>A0ABU8YG43</accession>
<dbReference type="InterPro" id="IPR010095">
    <property type="entry name" value="Cas12f1-like_TNB"/>
</dbReference>
<comment type="caution">
    <text evidence="2">The sequence shown here is derived from an EMBL/GenBank/DDBJ whole genome shotgun (WGS) entry which is preliminary data.</text>
</comment>
<gene>
    <name evidence="2" type="ORF">WMG39_00575</name>
</gene>
<evidence type="ECO:0000313" key="2">
    <source>
        <dbReference type="EMBL" id="MEK0183338.1"/>
    </source>
</evidence>
<proteinExistence type="predicted"/>
<protein>
    <submittedName>
        <fullName evidence="2">IS200/IS605 family accessory protein TnpB-related protein</fullName>
    </submittedName>
</protein>
<name>A0ABU8YG43_9CYAN</name>
<dbReference type="NCBIfam" id="TIGR01766">
    <property type="entry name" value="IS200/IS605 family accessory protein TnpB-like domain"/>
    <property type="match status" value="1"/>
</dbReference>
<dbReference type="RefSeq" id="WP_340517677.1">
    <property type="nucleotide sequence ID" value="NZ_JBBLXS010000004.1"/>
</dbReference>
<reference evidence="2 3" key="1">
    <citation type="journal article" date="2020" name="Harmful Algae">
        <title>Molecular and morphological characterization of a novel dihydroanatoxin-a producing Microcoleus species (cyanobacteria) from the Russian River, California, USA.</title>
        <authorList>
            <person name="Conklin K.Y."/>
            <person name="Stancheva R."/>
            <person name="Otten T.G."/>
            <person name="Fadness R."/>
            <person name="Boyer G.L."/>
            <person name="Read B."/>
            <person name="Zhang X."/>
            <person name="Sheath R.G."/>
        </authorList>
    </citation>
    <scope>NUCLEOTIDE SEQUENCE [LARGE SCALE GENOMIC DNA]</scope>
    <source>
        <strain evidence="2 3">PTRS2</strain>
    </source>
</reference>
<organism evidence="2 3">
    <name type="scientific">Microcoleus anatoxicus PTRS2</name>
    <dbReference type="NCBI Taxonomy" id="2705321"/>
    <lineage>
        <taxon>Bacteria</taxon>
        <taxon>Bacillati</taxon>
        <taxon>Cyanobacteriota</taxon>
        <taxon>Cyanophyceae</taxon>
        <taxon>Oscillatoriophycideae</taxon>
        <taxon>Oscillatoriales</taxon>
        <taxon>Microcoleaceae</taxon>
        <taxon>Microcoleus</taxon>
        <taxon>Microcoleus anatoxicus</taxon>
    </lineage>
</organism>
<keyword evidence="3" id="KW-1185">Reference proteome</keyword>
<keyword evidence="1" id="KW-0238">DNA-binding</keyword>
<dbReference type="Proteomes" id="UP001384579">
    <property type="component" value="Unassembled WGS sequence"/>
</dbReference>
<evidence type="ECO:0000313" key="3">
    <source>
        <dbReference type="Proteomes" id="UP001384579"/>
    </source>
</evidence>
<sequence>MQLITSVVNTSLLVVRNIVSPTYIIGILVIGKNENWKQNLNIGKRNNQSFTQIPHARLIDQIAYKCQLAGIKVVVTLRILYLKDECFRFRNTPQTQYLPG</sequence>
<dbReference type="EMBL" id="JBBLXS010000004">
    <property type="protein sequence ID" value="MEK0183338.1"/>
    <property type="molecule type" value="Genomic_DNA"/>
</dbReference>